<gene>
    <name evidence="1" type="ORF">VN21_16575</name>
</gene>
<accession>A0A0M3DCK0</accession>
<dbReference type="RefSeq" id="WP_046824236.1">
    <property type="nucleotide sequence ID" value="NZ_JBCLWQ010000002.1"/>
</dbReference>
<evidence type="ECO:0000313" key="1">
    <source>
        <dbReference type="EMBL" id="KKX99987.1"/>
    </source>
</evidence>
<comment type="caution">
    <text evidence="1">The sequence shown here is derived from an EMBL/GenBank/DDBJ whole genome shotgun (WGS) entry which is preliminary data.</text>
</comment>
<sequence>MESLSSSKVVINNNCIISNEIINLNIFLKKNHYNLIEGTVYSSDKHIIKNACIEIIEIDKRTLEEVLLGYCFTNEYGRYGYTLNIKENCHYVFNVYSPL</sequence>
<protein>
    <submittedName>
        <fullName evidence="1">Uncharacterized protein</fullName>
    </submittedName>
</protein>
<dbReference type="EMBL" id="LBBT01000346">
    <property type="protein sequence ID" value="KKX99987.1"/>
    <property type="molecule type" value="Genomic_DNA"/>
</dbReference>
<organism evidence="1 2">
    <name type="scientific">Paraclostridium benzoelyticum</name>
    <dbReference type="NCBI Taxonomy" id="1629550"/>
    <lineage>
        <taxon>Bacteria</taxon>
        <taxon>Bacillati</taxon>
        <taxon>Bacillota</taxon>
        <taxon>Clostridia</taxon>
        <taxon>Peptostreptococcales</taxon>
        <taxon>Peptostreptococcaceae</taxon>
        <taxon>Paraclostridium</taxon>
    </lineage>
</organism>
<name>A0A0M3DCK0_9FIRM</name>
<reference evidence="1 2" key="1">
    <citation type="submission" date="2015-04" db="EMBL/GenBank/DDBJ databases">
        <title>Microcin producing Clostridium sp. JC272T.</title>
        <authorList>
            <person name="Jyothsna T."/>
            <person name="Sasikala C."/>
            <person name="Ramana C."/>
        </authorList>
    </citation>
    <scope>NUCLEOTIDE SEQUENCE [LARGE SCALE GENOMIC DNA]</scope>
    <source>
        <strain evidence="1 2">JC272</strain>
    </source>
</reference>
<evidence type="ECO:0000313" key="2">
    <source>
        <dbReference type="Proteomes" id="UP000034407"/>
    </source>
</evidence>
<dbReference type="Proteomes" id="UP000034407">
    <property type="component" value="Unassembled WGS sequence"/>
</dbReference>
<keyword evidence="2" id="KW-1185">Reference proteome</keyword>
<proteinExistence type="predicted"/>
<dbReference type="AlphaFoldDB" id="A0A0M3DCK0"/>
<dbReference type="PATRIC" id="fig|1629550.3.peg.2826"/>